<evidence type="ECO:0000313" key="5">
    <source>
        <dbReference type="Proteomes" id="UP000320176"/>
    </source>
</evidence>
<dbReference type="Pfam" id="PF20434">
    <property type="entry name" value="BD-FAE"/>
    <property type="match status" value="1"/>
</dbReference>
<keyword evidence="2" id="KW-0732">Signal</keyword>
<protein>
    <submittedName>
        <fullName evidence="4">Lipase 2</fullName>
        <ecNumber evidence="4">3.1.1.3</ecNumber>
    </submittedName>
</protein>
<dbReference type="PANTHER" id="PTHR48081">
    <property type="entry name" value="AB HYDROLASE SUPERFAMILY PROTEIN C4A8.06C"/>
    <property type="match status" value="1"/>
</dbReference>
<accession>A0A5C6ALF5</accession>
<feature type="chain" id="PRO_5022784330" evidence="2">
    <location>
        <begin position="41"/>
        <end position="292"/>
    </location>
</feature>
<reference evidence="4 5" key="1">
    <citation type="submission" date="2019-02" db="EMBL/GenBank/DDBJ databases">
        <title>Deep-cultivation of Planctomycetes and their phenomic and genomic characterization uncovers novel biology.</title>
        <authorList>
            <person name="Wiegand S."/>
            <person name="Jogler M."/>
            <person name="Boedeker C."/>
            <person name="Pinto D."/>
            <person name="Vollmers J."/>
            <person name="Rivas-Marin E."/>
            <person name="Kohn T."/>
            <person name="Peeters S.H."/>
            <person name="Heuer A."/>
            <person name="Rast P."/>
            <person name="Oberbeckmann S."/>
            <person name="Bunk B."/>
            <person name="Jeske O."/>
            <person name="Meyerdierks A."/>
            <person name="Storesund J.E."/>
            <person name="Kallscheuer N."/>
            <person name="Luecker S."/>
            <person name="Lage O.M."/>
            <person name="Pohl T."/>
            <person name="Merkel B.J."/>
            <person name="Hornburger P."/>
            <person name="Mueller R.-W."/>
            <person name="Bruemmer F."/>
            <person name="Labrenz M."/>
            <person name="Spormann A.M."/>
            <person name="Op Den Camp H."/>
            <person name="Overmann J."/>
            <person name="Amann R."/>
            <person name="Jetten M.S.M."/>
            <person name="Mascher T."/>
            <person name="Medema M.H."/>
            <person name="Devos D.P."/>
            <person name="Kaster A.-K."/>
            <person name="Ovreas L."/>
            <person name="Rohde M."/>
            <person name="Galperin M.Y."/>
            <person name="Jogler C."/>
        </authorList>
    </citation>
    <scope>NUCLEOTIDE SEQUENCE [LARGE SCALE GENOMIC DNA]</scope>
    <source>
        <strain evidence="4 5">Pla52n</strain>
    </source>
</reference>
<dbReference type="Gene3D" id="3.40.50.1820">
    <property type="entry name" value="alpha/beta hydrolase"/>
    <property type="match status" value="1"/>
</dbReference>
<evidence type="ECO:0000313" key="4">
    <source>
        <dbReference type="EMBL" id="TWU00865.1"/>
    </source>
</evidence>
<organism evidence="4 5">
    <name type="scientific">Stieleria varia</name>
    <dbReference type="NCBI Taxonomy" id="2528005"/>
    <lineage>
        <taxon>Bacteria</taxon>
        <taxon>Pseudomonadati</taxon>
        <taxon>Planctomycetota</taxon>
        <taxon>Planctomycetia</taxon>
        <taxon>Pirellulales</taxon>
        <taxon>Pirellulaceae</taxon>
        <taxon>Stieleria</taxon>
    </lineage>
</organism>
<dbReference type="EC" id="3.1.1.3" evidence="4"/>
<dbReference type="InterPro" id="IPR029058">
    <property type="entry name" value="AB_hydrolase_fold"/>
</dbReference>
<evidence type="ECO:0000256" key="1">
    <source>
        <dbReference type="ARBA" id="ARBA00022801"/>
    </source>
</evidence>
<keyword evidence="1 4" id="KW-0378">Hydrolase</keyword>
<dbReference type="GO" id="GO:0004806">
    <property type="term" value="F:triacylglycerol lipase activity"/>
    <property type="evidence" value="ECO:0007669"/>
    <property type="project" value="UniProtKB-EC"/>
</dbReference>
<evidence type="ECO:0000256" key="2">
    <source>
        <dbReference type="SAM" id="SignalP"/>
    </source>
</evidence>
<dbReference type="InterPro" id="IPR050300">
    <property type="entry name" value="GDXG_lipolytic_enzyme"/>
</dbReference>
<dbReference type="EMBL" id="SJPN01000005">
    <property type="protein sequence ID" value="TWU00865.1"/>
    <property type="molecule type" value="Genomic_DNA"/>
</dbReference>
<dbReference type="PANTHER" id="PTHR48081:SF9">
    <property type="entry name" value="CARBOXYLESTERASE"/>
    <property type="match status" value="1"/>
</dbReference>
<comment type="caution">
    <text evidence="4">The sequence shown here is derived from an EMBL/GenBank/DDBJ whole genome shotgun (WGS) entry which is preliminary data.</text>
</comment>
<dbReference type="AlphaFoldDB" id="A0A5C6ALF5"/>
<name>A0A5C6ALF5_9BACT</name>
<feature type="domain" description="BD-FAE-like" evidence="3">
    <location>
        <begin position="71"/>
        <end position="172"/>
    </location>
</feature>
<proteinExistence type="predicted"/>
<keyword evidence="5" id="KW-1185">Reference proteome</keyword>
<gene>
    <name evidence="4" type="primary">lip2</name>
    <name evidence="4" type="ORF">Pla52n_42340</name>
</gene>
<dbReference type="Proteomes" id="UP000320176">
    <property type="component" value="Unassembled WGS sequence"/>
</dbReference>
<feature type="signal peptide" evidence="2">
    <location>
        <begin position="1"/>
        <end position="40"/>
    </location>
</feature>
<dbReference type="InterPro" id="IPR049492">
    <property type="entry name" value="BD-FAE-like_dom"/>
</dbReference>
<evidence type="ECO:0000259" key="3">
    <source>
        <dbReference type="Pfam" id="PF20434"/>
    </source>
</evidence>
<sequence precursor="true">MLVPLDPASHRVVFVKRHWSTCLLLAFLFSSLLLPTAAYSADPQSYATVTDILYRANNDSLSDYARERCRLDVYHPTDKTGYPTVVWFHGGGLTGGNRSVPKALQDKGIAVVAVNYRLSPKVTSPTYVQDAAAAVAWTIQNISTYGGDPDKVFVSGHSAGGYLTSMVGLDKRYLAEHDIDADRLAGLIPYSGHTITHFTVRSERGIDGKQPIVDEMAPLYHVRPDAPPILLITGNRELEMLGRYEENAYLWRMLKVAGHKDVELMELDGYNHGQMAEPAHPLLLRFIDRVVK</sequence>
<dbReference type="SUPFAM" id="SSF53474">
    <property type="entry name" value="alpha/beta-Hydrolases"/>
    <property type="match status" value="1"/>
</dbReference>